<dbReference type="OrthoDB" id="57367at2157"/>
<reference evidence="1 2" key="1">
    <citation type="journal article" date="2003" name="Mol. Microbiol.">
        <title>An integrated analysis of the genome of the hyperthermophilic archaeon Pyrococcus abyssi.</title>
        <authorList>
            <person name="Cohen G."/>
            <person name="Barbe V."/>
            <person name="Flament D."/>
            <person name="Galperin M."/>
            <person name="Heilig R."/>
            <person name="Ripp R."/>
            <person name="Lecompte O."/>
            <person name="Prieur D."/>
            <person name="Poch O."/>
            <person name="Quellerou J."/>
            <person name="Thierry J.C."/>
            <person name="Van der Oost J."/>
            <person name="Weissenbach J."/>
            <person name="Zivanovic Y."/>
            <person name="Forterre P."/>
        </authorList>
    </citation>
    <scope>NUCLEOTIDE SEQUENCE [LARGE SCALE GENOMIC DNA]</scope>
    <source>
        <strain evidence="2">GE5 / Orsay</strain>
    </source>
</reference>
<evidence type="ECO:0000313" key="2">
    <source>
        <dbReference type="Proteomes" id="UP000000810"/>
    </source>
</evidence>
<dbReference type="Gene3D" id="3.40.91.30">
    <property type="match status" value="1"/>
</dbReference>
<dbReference type="KEGG" id="pab:PAB1046"/>
<dbReference type="RefSeq" id="WP_010868703.1">
    <property type="nucleotide sequence ID" value="NC_000868.1"/>
</dbReference>
<dbReference type="Pfam" id="PF05626">
    <property type="entry name" value="DUF790"/>
    <property type="match status" value="1"/>
</dbReference>
<dbReference type="PATRIC" id="fig|272844.11.peg.1690"/>
<dbReference type="STRING" id="272844.PAB1046"/>
<dbReference type="EMBL" id="AJ248288">
    <property type="protein sequence ID" value="CAB50489.1"/>
    <property type="molecule type" value="Genomic_DNA"/>
</dbReference>
<name>Q9UYC3_PYRAB</name>
<dbReference type="InterPro" id="IPR008508">
    <property type="entry name" value="Bax1"/>
</dbReference>
<dbReference type="AlphaFoldDB" id="Q9UYC3"/>
<dbReference type="PhylomeDB" id="Q9UYC3"/>
<dbReference type="PANTHER" id="PTHR39640">
    <property type="entry name" value="VNG6129C"/>
    <property type="match status" value="1"/>
</dbReference>
<evidence type="ECO:0000313" key="1">
    <source>
        <dbReference type="EMBL" id="CAB50489.1"/>
    </source>
</evidence>
<protein>
    <submittedName>
        <fullName evidence="1">Uncharacterized ArCR</fullName>
    </submittedName>
</protein>
<sequence>MLPKELLDAKRSRGKIQLNFANEEHLRLAKAVIIAFKSSLGQRYSELQEKLRHLETASNYKKVRGFAKIIERECEFQVATSLDPLSVRRFLFERGYVTSELERIKVLSEAAQEFNTSIEEIERAVFADREEERVLVKIPEISEEELIKRYNLSLLQTLAFNAVRLTFRVSSNHKRILRAIKRLGLMYEIQGDKIEITGPATLLKLTRKYGTSIAKVIPEIIRAKEWWIRLELVEGKRLYIFELSSEDDVELPELEKIEEYSSSLEREFSAKIKRILGVEVIYEPGIIKVGESAYIPDFLIRKGDKEVYVEIVGFWTKDYLRRKLEKVTKLNIPLLLIVNDELFAEKAMRIKGKDVILMKKGKIPYKQVIMKLKEMLTKS</sequence>
<dbReference type="Proteomes" id="UP000000810">
    <property type="component" value="Chromosome"/>
</dbReference>
<accession>Q9UYC3</accession>
<dbReference type="PANTHER" id="PTHR39640:SF1">
    <property type="entry name" value="DUF790 FAMILY PROTEIN"/>
    <property type="match status" value="1"/>
</dbReference>
<dbReference type="PIR" id="C75006">
    <property type="entry name" value="C75006"/>
</dbReference>
<dbReference type="PIRSF" id="PIRSF019435">
    <property type="entry name" value="UCP019435"/>
    <property type="match status" value="1"/>
</dbReference>
<gene>
    <name evidence="1" type="ORF">PAB1046</name>
</gene>
<organism evidence="1 2">
    <name type="scientific">Pyrococcus abyssi (strain GE5 / Orsay)</name>
    <dbReference type="NCBI Taxonomy" id="272844"/>
    <lineage>
        <taxon>Archaea</taxon>
        <taxon>Methanobacteriati</taxon>
        <taxon>Methanobacteriota</taxon>
        <taxon>Thermococci</taxon>
        <taxon>Thermococcales</taxon>
        <taxon>Thermococcaceae</taxon>
        <taxon>Pyrococcus</taxon>
    </lineage>
</organism>
<proteinExistence type="predicted"/>
<dbReference type="eggNOG" id="arCOG04356">
    <property type="taxonomic scope" value="Archaea"/>
</dbReference>
<dbReference type="HOGENOM" id="CLU_038336_0_0_2"/>
<keyword evidence="2" id="KW-1185">Reference proteome</keyword>